<protein>
    <submittedName>
        <fullName evidence="1">Uncharacterized protein</fullName>
    </submittedName>
</protein>
<organism evidence="1 2">
    <name type="scientific">Catharanthus roseus</name>
    <name type="common">Madagascar periwinkle</name>
    <name type="synonym">Vinca rosea</name>
    <dbReference type="NCBI Taxonomy" id="4058"/>
    <lineage>
        <taxon>Eukaryota</taxon>
        <taxon>Viridiplantae</taxon>
        <taxon>Streptophyta</taxon>
        <taxon>Embryophyta</taxon>
        <taxon>Tracheophyta</taxon>
        <taxon>Spermatophyta</taxon>
        <taxon>Magnoliopsida</taxon>
        <taxon>eudicotyledons</taxon>
        <taxon>Gunneridae</taxon>
        <taxon>Pentapetalae</taxon>
        <taxon>asterids</taxon>
        <taxon>lamiids</taxon>
        <taxon>Gentianales</taxon>
        <taxon>Apocynaceae</taxon>
        <taxon>Rauvolfioideae</taxon>
        <taxon>Vinceae</taxon>
        <taxon>Catharanthinae</taxon>
        <taxon>Catharanthus</taxon>
    </lineage>
</organism>
<gene>
    <name evidence="1" type="ORF">M9H77_21314</name>
</gene>
<sequence length="129" mass="14852">MFWGQIMKYWDNPKYKAFCERNKRSMNEGWGSGCRESLRWFYLLHRVDVEKAAFREVPLPKFHELRQKTEEEAATMGAMPDELQLMANIAEGLKHGQLYGASSVAAHLLAESGQGQLYPPTIRMRSRGS</sequence>
<accession>A0ACC0AMP7</accession>
<dbReference type="EMBL" id="CM044705">
    <property type="protein sequence ID" value="KAI5661991.1"/>
    <property type="molecule type" value="Genomic_DNA"/>
</dbReference>
<evidence type="ECO:0000313" key="1">
    <source>
        <dbReference type="EMBL" id="KAI5661991.1"/>
    </source>
</evidence>
<comment type="caution">
    <text evidence="1">The sequence shown here is derived from an EMBL/GenBank/DDBJ whole genome shotgun (WGS) entry which is preliminary data.</text>
</comment>
<keyword evidence="2" id="KW-1185">Reference proteome</keyword>
<proteinExistence type="predicted"/>
<reference evidence="2" key="1">
    <citation type="journal article" date="2023" name="Nat. Plants">
        <title>Single-cell RNA sequencing provides a high-resolution roadmap for understanding the multicellular compartmentation of specialized metabolism.</title>
        <authorList>
            <person name="Sun S."/>
            <person name="Shen X."/>
            <person name="Li Y."/>
            <person name="Li Y."/>
            <person name="Wang S."/>
            <person name="Li R."/>
            <person name="Zhang H."/>
            <person name="Shen G."/>
            <person name="Guo B."/>
            <person name="Wei J."/>
            <person name="Xu J."/>
            <person name="St-Pierre B."/>
            <person name="Chen S."/>
            <person name="Sun C."/>
        </authorList>
    </citation>
    <scope>NUCLEOTIDE SEQUENCE [LARGE SCALE GENOMIC DNA]</scope>
</reference>
<evidence type="ECO:0000313" key="2">
    <source>
        <dbReference type="Proteomes" id="UP001060085"/>
    </source>
</evidence>
<dbReference type="Proteomes" id="UP001060085">
    <property type="component" value="Linkage Group LG05"/>
</dbReference>
<name>A0ACC0AMP7_CATRO</name>